<evidence type="ECO:0000256" key="2">
    <source>
        <dbReference type="ARBA" id="ARBA00005362"/>
    </source>
</evidence>
<evidence type="ECO:0000313" key="9">
    <source>
        <dbReference type="EMBL" id="MFC2971843.1"/>
    </source>
</evidence>
<organism evidence="9 10">
    <name type="scientific">Azotobacter bryophylli</name>
    <dbReference type="NCBI Taxonomy" id="1986537"/>
    <lineage>
        <taxon>Bacteria</taxon>
        <taxon>Pseudomonadati</taxon>
        <taxon>Pseudomonadota</taxon>
        <taxon>Gammaproteobacteria</taxon>
        <taxon>Pseudomonadales</taxon>
        <taxon>Pseudomonadaceae</taxon>
        <taxon>Azotobacter</taxon>
    </lineage>
</organism>
<dbReference type="InterPro" id="IPR019305">
    <property type="entry name" value="Uncharacterised_Smp"/>
</dbReference>
<feature type="compositionally biased region" description="Acidic residues" evidence="7">
    <location>
        <begin position="233"/>
        <end position="250"/>
    </location>
</feature>
<name>A0ABV7AQS0_9GAMM</name>
<evidence type="ECO:0000256" key="3">
    <source>
        <dbReference type="ARBA" id="ARBA00022475"/>
    </source>
</evidence>
<comment type="similarity">
    <text evidence="2">Belongs to the Smp family.</text>
</comment>
<comment type="caution">
    <text evidence="9">The sequence shown here is derived from an EMBL/GenBank/DDBJ whole genome shotgun (WGS) entry which is preliminary data.</text>
</comment>
<evidence type="ECO:0000313" key="10">
    <source>
        <dbReference type="Proteomes" id="UP001595457"/>
    </source>
</evidence>
<keyword evidence="3" id="KW-1003">Cell membrane</keyword>
<protein>
    <submittedName>
        <fullName evidence="9">AhpA/YtjB family protein</fullName>
    </submittedName>
</protein>
<keyword evidence="5 8" id="KW-1133">Transmembrane helix</keyword>
<keyword evidence="4 8" id="KW-0812">Transmembrane</keyword>
<comment type="subcellular location">
    <subcellularLocation>
        <location evidence="1">Cell membrane</location>
    </subcellularLocation>
</comment>
<proteinExistence type="inferred from homology"/>
<gene>
    <name evidence="9" type="ORF">ACFOJE_06405</name>
</gene>
<keyword evidence="6 8" id="KW-0472">Membrane</keyword>
<feature type="region of interest" description="Disordered" evidence="7">
    <location>
        <begin position="294"/>
        <end position="313"/>
    </location>
</feature>
<dbReference type="Proteomes" id="UP001595457">
    <property type="component" value="Unassembled WGS sequence"/>
</dbReference>
<dbReference type="EMBL" id="JBHRSJ010000012">
    <property type="protein sequence ID" value="MFC2971843.1"/>
    <property type="molecule type" value="Genomic_DNA"/>
</dbReference>
<evidence type="ECO:0000256" key="4">
    <source>
        <dbReference type="ARBA" id="ARBA00022692"/>
    </source>
</evidence>
<evidence type="ECO:0000256" key="8">
    <source>
        <dbReference type="SAM" id="Phobius"/>
    </source>
</evidence>
<feature type="transmembrane region" description="Helical" evidence="8">
    <location>
        <begin position="27"/>
        <end position="49"/>
    </location>
</feature>
<dbReference type="RefSeq" id="WP_377813455.1">
    <property type="nucleotide sequence ID" value="NZ_JBHRSJ010000012.1"/>
</dbReference>
<evidence type="ECO:0000256" key="7">
    <source>
        <dbReference type="SAM" id="MobiDB-lite"/>
    </source>
</evidence>
<evidence type="ECO:0000256" key="1">
    <source>
        <dbReference type="ARBA" id="ARBA00004236"/>
    </source>
</evidence>
<dbReference type="Pfam" id="PF10144">
    <property type="entry name" value="SMP_2"/>
    <property type="match status" value="1"/>
</dbReference>
<accession>A0ABV7AQS0</accession>
<keyword evidence="10" id="KW-1185">Reference proteome</keyword>
<sequence>MNRPASVRPDNLFLLLFRALRHRRVPLVLRVVCHSLLLVILALLVYSWVVTMQFKHAMQQQADALGQSLLSQTAASATELLVSNDLLSLNVLLSNLVKNPLVAHAAIYSVDNRILAESGSRPQQNLLGEEPGLYSAPITFQEVIAGHLRISLDMQQFQLPMTLSLQNMGLLSLILLAATLALSLRLGRHISTPLLQLRVWLRAPEAPAPAAGRQDEIGDLARQLQAMLVPEQLETDELDEDAETDEEPLDEAPARLSPLAASRRDDDDFDLPTIGERPRPHQARAPRQHDFDEDFDLDEEPSVSGPQPSQPIPDARESAILAVHLGPLEQLRKLPREQLLELRQRHRDCLERAAELYRGELHPLNEGSSLLLFHRREIGNDYLADALCCGELLRALHQDLRSEAADSGVTLQLQLSETRGENLFGLSQAKLLLSTGVQEALTLSQHSRNQLLLDHEIGDDPQVRQRARVRPVATPTGTAAGIERLLEPYAARQGRQLESLRESRPSA</sequence>
<evidence type="ECO:0000256" key="5">
    <source>
        <dbReference type="ARBA" id="ARBA00022989"/>
    </source>
</evidence>
<evidence type="ECO:0000256" key="6">
    <source>
        <dbReference type="ARBA" id="ARBA00023136"/>
    </source>
</evidence>
<feature type="region of interest" description="Disordered" evidence="7">
    <location>
        <begin position="233"/>
        <end position="287"/>
    </location>
</feature>
<reference evidence="10" key="1">
    <citation type="journal article" date="2019" name="Int. J. Syst. Evol. Microbiol.">
        <title>The Global Catalogue of Microorganisms (GCM) 10K type strain sequencing project: providing services to taxonomists for standard genome sequencing and annotation.</title>
        <authorList>
            <consortium name="The Broad Institute Genomics Platform"/>
            <consortium name="The Broad Institute Genome Sequencing Center for Infectious Disease"/>
            <person name="Wu L."/>
            <person name="Ma J."/>
        </authorList>
    </citation>
    <scope>NUCLEOTIDE SEQUENCE [LARGE SCALE GENOMIC DNA]</scope>
    <source>
        <strain evidence="10">KCTC 62195</strain>
    </source>
</reference>